<dbReference type="EMBL" id="JYDQ01003604">
    <property type="protein sequence ID" value="KRY02650.1"/>
    <property type="molecule type" value="Genomic_DNA"/>
</dbReference>
<evidence type="ECO:0000313" key="2">
    <source>
        <dbReference type="EMBL" id="KRY02650.1"/>
    </source>
</evidence>
<reference evidence="2 3" key="1">
    <citation type="submission" date="2015-01" db="EMBL/GenBank/DDBJ databases">
        <title>Evolution of Trichinella species and genotypes.</title>
        <authorList>
            <person name="Korhonen P.K."/>
            <person name="Edoardo P."/>
            <person name="Giuseppe L.R."/>
            <person name="Gasser R.B."/>
        </authorList>
    </citation>
    <scope>NUCLEOTIDE SEQUENCE [LARGE SCALE GENOMIC DNA]</scope>
    <source>
        <strain evidence="2">ISS2496</strain>
    </source>
</reference>
<protein>
    <submittedName>
        <fullName evidence="2">Uncharacterized protein</fullName>
    </submittedName>
</protein>
<feature type="signal peptide" evidence="1">
    <location>
        <begin position="1"/>
        <end position="24"/>
    </location>
</feature>
<keyword evidence="1" id="KW-0732">Signal</keyword>
<sequence length="50" mass="5740">MVLGSCTTFKVIALLGFIWRELLWQSSDQTEIENIKSSTRPIQMSTIIPR</sequence>
<keyword evidence="3" id="KW-1185">Reference proteome</keyword>
<feature type="chain" id="PRO_5006873394" evidence="1">
    <location>
        <begin position="25"/>
        <end position="50"/>
    </location>
</feature>
<organism evidence="2 3">
    <name type="scientific">Trichinella patagoniensis</name>
    <dbReference type="NCBI Taxonomy" id="990121"/>
    <lineage>
        <taxon>Eukaryota</taxon>
        <taxon>Metazoa</taxon>
        <taxon>Ecdysozoa</taxon>
        <taxon>Nematoda</taxon>
        <taxon>Enoplea</taxon>
        <taxon>Dorylaimia</taxon>
        <taxon>Trichinellida</taxon>
        <taxon>Trichinellidae</taxon>
        <taxon>Trichinella</taxon>
    </lineage>
</organism>
<accession>A0A0V0YS74</accession>
<dbReference type="AlphaFoldDB" id="A0A0V0YS74"/>
<proteinExistence type="predicted"/>
<dbReference type="Proteomes" id="UP000054783">
    <property type="component" value="Unassembled WGS sequence"/>
</dbReference>
<comment type="caution">
    <text evidence="2">The sequence shown here is derived from an EMBL/GenBank/DDBJ whole genome shotgun (WGS) entry which is preliminary data.</text>
</comment>
<name>A0A0V0YS74_9BILA</name>
<evidence type="ECO:0000313" key="3">
    <source>
        <dbReference type="Proteomes" id="UP000054783"/>
    </source>
</evidence>
<gene>
    <name evidence="2" type="ORF">T12_13418</name>
</gene>
<evidence type="ECO:0000256" key="1">
    <source>
        <dbReference type="SAM" id="SignalP"/>
    </source>
</evidence>